<name>A0A453SV48_AEGTS</name>
<evidence type="ECO:0008006" key="9">
    <source>
        <dbReference type="Google" id="ProtNLM"/>
    </source>
</evidence>
<proteinExistence type="predicted"/>
<dbReference type="Proteomes" id="UP000015105">
    <property type="component" value="Chromosome 7D"/>
</dbReference>
<dbReference type="PANTHER" id="PTHR23515">
    <property type="entry name" value="HIGH-AFFINITY NITRATE TRANSPORTER 2.3"/>
    <property type="match status" value="1"/>
</dbReference>
<reference evidence="7" key="3">
    <citation type="journal article" date="2017" name="Nature">
        <title>Genome sequence of the progenitor of the wheat D genome Aegilops tauschii.</title>
        <authorList>
            <person name="Luo M.C."/>
            <person name="Gu Y.Q."/>
            <person name="Puiu D."/>
            <person name="Wang H."/>
            <person name="Twardziok S.O."/>
            <person name="Deal K.R."/>
            <person name="Huo N."/>
            <person name="Zhu T."/>
            <person name="Wang L."/>
            <person name="Wang Y."/>
            <person name="McGuire P.E."/>
            <person name="Liu S."/>
            <person name="Long H."/>
            <person name="Ramasamy R.K."/>
            <person name="Rodriguez J.C."/>
            <person name="Van S.L."/>
            <person name="Yuan L."/>
            <person name="Wang Z."/>
            <person name="Xia Z."/>
            <person name="Xiao L."/>
            <person name="Anderson O.D."/>
            <person name="Ouyang S."/>
            <person name="Liang Y."/>
            <person name="Zimin A.V."/>
            <person name="Pertea G."/>
            <person name="Qi P."/>
            <person name="Bennetzen J.L."/>
            <person name="Dai X."/>
            <person name="Dawson M.W."/>
            <person name="Muller H.G."/>
            <person name="Kugler K."/>
            <person name="Rivarola-Duarte L."/>
            <person name="Spannagl M."/>
            <person name="Mayer K.F.X."/>
            <person name="Lu F.H."/>
            <person name="Bevan M.W."/>
            <person name="Leroy P."/>
            <person name="Li P."/>
            <person name="You F.M."/>
            <person name="Sun Q."/>
            <person name="Liu Z."/>
            <person name="Lyons E."/>
            <person name="Wicker T."/>
            <person name="Salzberg S.L."/>
            <person name="Devos K.M."/>
            <person name="Dvorak J."/>
        </authorList>
    </citation>
    <scope>NUCLEOTIDE SEQUENCE [LARGE SCALE GENOMIC DNA]</scope>
    <source>
        <strain evidence="7">cv. AL8/78</strain>
    </source>
</reference>
<evidence type="ECO:0000256" key="4">
    <source>
        <dbReference type="ARBA" id="ARBA00023136"/>
    </source>
</evidence>
<accession>A0A453SV48</accession>
<evidence type="ECO:0000256" key="1">
    <source>
        <dbReference type="ARBA" id="ARBA00004141"/>
    </source>
</evidence>
<evidence type="ECO:0000256" key="6">
    <source>
        <dbReference type="SAM" id="Phobius"/>
    </source>
</evidence>
<keyword evidence="3 6" id="KW-1133">Transmembrane helix</keyword>
<comment type="subcellular location">
    <subcellularLocation>
        <location evidence="1">Membrane</location>
        <topology evidence="1">Multi-pass membrane protein</topology>
    </subcellularLocation>
</comment>
<organism evidence="7 8">
    <name type="scientific">Aegilops tauschii subsp. strangulata</name>
    <name type="common">Goatgrass</name>
    <dbReference type="NCBI Taxonomy" id="200361"/>
    <lineage>
        <taxon>Eukaryota</taxon>
        <taxon>Viridiplantae</taxon>
        <taxon>Streptophyta</taxon>
        <taxon>Embryophyta</taxon>
        <taxon>Tracheophyta</taxon>
        <taxon>Spermatophyta</taxon>
        <taxon>Magnoliopsida</taxon>
        <taxon>Liliopsida</taxon>
        <taxon>Poales</taxon>
        <taxon>Poaceae</taxon>
        <taxon>BOP clade</taxon>
        <taxon>Pooideae</taxon>
        <taxon>Triticodae</taxon>
        <taxon>Triticeae</taxon>
        <taxon>Triticinae</taxon>
        <taxon>Aegilops</taxon>
    </lineage>
</organism>
<feature type="compositionally biased region" description="Basic and acidic residues" evidence="5">
    <location>
        <begin position="88"/>
        <end position="106"/>
    </location>
</feature>
<protein>
    <recommendedName>
        <fullName evidence="9">Major facilitator superfamily (MFS) profile domain-containing protein</fullName>
    </recommendedName>
</protein>
<keyword evidence="8" id="KW-1185">Reference proteome</keyword>
<dbReference type="Gramene" id="AET7Gv21098800.2">
    <property type="protein sequence ID" value="AET7Gv21098800.2"/>
    <property type="gene ID" value="AET7Gv21098800"/>
</dbReference>
<sequence length="135" mass="14535">MSSMFSTPKVGLANGDAGGWGNLGGGAVQLLMPVVFEAVRKIGSTKFVAWRVAFFIPGIMQTVSAILVLALGQDMPDGNYRMMPGMKKGGEREFGEGRGEKTENRKEARAYMWAPHVSNVQQLAKLMSGPNLSLT</sequence>
<dbReference type="GO" id="GO:0015112">
    <property type="term" value="F:nitrate transmembrane transporter activity"/>
    <property type="evidence" value="ECO:0007669"/>
    <property type="project" value="InterPro"/>
</dbReference>
<dbReference type="InterPro" id="IPR044772">
    <property type="entry name" value="NO3_transporter"/>
</dbReference>
<dbReference type="SUPFAM" id="SSF103473">
    <property type="entry name" value="MFS general substrate transporter"/>
    <property type="match status" value="1"/>
</dbReference>
<reference evidence="8" key="2">
    <citation type="journal article" date="2017" name="Nat. Plants">
        <title>The Aegilops tauschii genome reveals multiple impacts of transposons.</title>
        <authorList>
            <person name="Zhao G."/>
            <person name="Zou C."/>
            <person name="Li K."/>
            <person name="Wang K."/>
            <person name="Li T."/>
            <person name="Gao L."/>
            <person name="Zhang X."/>
            <person name="Wang H."/>
            <person name="Yang Z."/>
            <person name="Liu X."/>
            <person name="Jiang W."/>
            <person name="Mao L."/>
            <person name="Kong X."/>
            <person name="Jiao Y."/>
            <person name="Jia J."/>
        </authorList>
    </citation>
    <scope>NUCLEOTIDE SEQUENCE [LARGE SCALE GENOMIC DNA]</scope>
    <source>
        <strain evidence="8">cv. AL8/78</strain>
    </source>
</reference>
<dbReference type="EnsemblPlants" id="AET7Gv21098800.2">
    <property type="protein sequence ID" value="AET7Gv21098800.2"/>
    <property type="gene ID" value="AET7Gv21098800"/>
</dbReference>
<keyword evidence="2 6" id="KW-0812">Transmembrane</keyword>
<reference evidence="7" key="4">
    <citation type="submission" date="2019-03" db="UniProtKB">
        <authorList>
            <consortium name="EnsemblPlants"/>
        </authorList>
    </citation>
    <scope>IDENTIFICATION</scope>
</reference>
<dbReference type="AlphaFoldDB" id="A0A453SV48"/>
<dbReference type="InterPro" id="IPR036259">
    <property type="entry name" value="MFS_trans_sf"/>
</dbReference>
<reference evidence="8" key="1">
    <citation type="journal article" date="2014" name="Science">
        <title>Ancient hybridizations among the ancestral genomes of bread wheat.</title>
        <authorList>
            <consortium name="International Wheat Genome Sequencing Consortium,"/>
            <person name="Marcussen T."/>
            <person name="Sandve S.R."/>
            <person name="Heier L."/>
            <person name="Spannagl M."/>
            <person name="Pfeifer M."/>
            <person name="Jakobsen K.S."/>
            <person name="Wulff B.B."/>
            <person name="Steuernagel B."/>
            <person name="Mayer K.F."/>
            <person name="Olsen O.A."/>
        </authorList>
    </citation>
    <scope>NUCLEOTIDE SEQUENCE [LARGE SCALE GENOMIC DNA]</scope>
    <source>
        <strain evidence="8">cv. AL8/78</strain>
    </source>
</reference>
<evidence type="ECO:0000256" key="3">
    <source>
        <dbReference type="ARBA" id="ARBA00022989"/>
    </source>
</evidence>
<keyword evidence="4 6" id="KW-0472">Membrane</keyword>
<evidence type="ECO:0000313" key="7">
    <source>
        <dbReference type="EnsemblPlants" id="AET7Gv21098800.2"/>
    </source>
</evidence>
<evidence type="ECO:0000256" key="5">
    <source>
        <dbReference type="SAM" id="MobiDB-lite"/>
    </source>
</evidence>
<dbReference type="GO" id="GO:0016020">
    <property type="term" value="C:membrane"/>
    <property type="evidence" value="ECO:0007669"/>
    <property type="project" value="UniProtKB-SubCell"/>
</dbReference>
<evidence type="ECO:0000313" key="8">
    <source>
        <dbReference type="Proteomes" id="UP000015105"/>
    </source>
</evidence>
<evidence type="ECO:0000256" key="2">
    <source>
        <dbReference type="ARBA" id="ARBA00022692"/>
    </source>
</evidence>
<reference evidence="7" key="5">
    <citation type="journal article" date="2021" name="G3 (Bethesda)">
        <title>Aegilops tauschii genome assembly Aet v5.0 features greater sequence contiguity and improved annotation.</title>
        <authorList>
            <person name="Wang L."/>
            <person name="Zhu T."/>
            <person name="Rodriguez J.C."/>
            <person name="Deal K.R."/>
            <person name="Dubcovsky J."/>
            <person name="McGuire P.E."/>
            <person name="Lux T."/>
            <person name="Spannagl M."/>
            <person name="Mayer K.F.X."/>
            <person name="Baldrich P."/>
            <person name="Meyers B.C."/>
            <person name="Huo N."/>
            <person name="Gu Y.Q."/>
            <person name="Zhou H."/>
            <person name="Devos K.M."/>
            <person name="Bennetzen J.L."/>
            <person name="Unver T."/>
            <person name="Budak H."/>
            <person name="Gulick P.J."/>
            <person name="Galiba G."/>
            <person name="Kalapos B."/>
            <person name="Nelson D.R."/>
            <person name="Li P."/>
            <person name="You F.M."/>
            <person name="Luo M.C."/>
            <person name="Dvorak J."/>
        </authorList>
    </citation>
    <scope>NUCLEOTIDE SEQUENCE [LARGE SCALE GENOMIC DNA]</scope>
    <source>
        <strain evidence="7">cv. AL8/78</strain>
    </source>
</reference>
<feature type="transmembrane region" description="Helical" evidence="6">
    <location>
        <begin position="48"/>
        <end position="72"/>
    </location>
</feature>
<feature type="region of interest" description="Disordered" evidence="5">
    <location>
        <begin position="87"/>
        <end position="106"/>
    </location>
</feature>